<name>A0A371GEI2_MUCPR</name>
<dbReference type="EMBL" id="QJKJ01005791">
    <property type="protein sequence ID" value="RDX88992.1"/>
    <property type="molecule type" value="Genomic_DNA"/>
</dbReference>
<dbReference type="STRING" id="157652.A0A371GEI2"/>
<gene>
    <name evidence="2" type="primary">GIP</name>
    <name evidence="2" type="ORF">CR513_29329</name>
</gene>
<dbReference type="Proteomes" id="UP000257109">
    <property type="component" value="Unassembled WGS sequence"/>
</dbReference>
<sequence>MKDVFEMTDLGLMNYFLGMKINQKKNDIFICQKKYAKEILKKFQLDECKIMNTPMNQKEKFSKEDGADKVDEVHFRSSFNDMRSTSGYYFSMGSGVFSWCSKKQEVVTQSTAEVEFITAIAVVNQVIWLRNILIDLGLKQDKSTKVFVDNQAAISISQNLVFHGKTKHFNMKLFHLREVQENGDASLVYCRTEDQAANMFTKPFPLNRFEFLRKKLGVCSLHGKEEC</sequence>
<dbReference type="CDD" id="cd09272">
    <property type="entry name" value="RNase_HI_RT_Ty1"/>
    <property type="match status" value="1"/>
</dbReference>
<feature type="non-terminal residue" evidence="2">
    <location>
        <position position="1"/>
    </location>
</feature>
<dbReference type="Pfam" id="PF07727">
    <property type="entry name" value="RVT_2"/>
    <property type="match status" value="1"/>
</dbReference>
<proteinExistence type="predicted"/>
<feature type="domain" description="Reverse transcriptase Ty1/copia-type" evidence="1">
    <location>
        <begin position="1"/>
        <end position="56"/>
    </location>
</feature>
<protein>
    <submittedName>
        <fullName evidence="2">Copia protein</fullName>
    </submittedName>
</protein>
<dbReference type="PANTHER" id="PTHR11439">
    <property type="entry name" value="GAG-POL-RELATED RETROTRANSPOSON"/>
    <property type="match status" value="1"/>
</dbReference>
<evidence type="ECO:0000259" key="1">
    <source>
        <dbReference type="Pfam" id="PF07727"/>
    </source>
</evidence>
<comment type="caution">
    <text evidence="2">The sequence shown here is derived from an EMBL/GenBank/DDBJ whole genome shotgun (WGS) entry which is preliminary data.</text>
</comment>
<accession>A0A371GEI2</accession>
<dbReference type="AlphaFoldDB" id="A0A371GEI2"/>
<dbReference type="OrthoDB" id="413760at2759"/>
<dbReference type="InterPro" id="IPR013103">
    <property type="entry name" value="RVT_2"/>
</dbReference>
<evidence type="ECO:0000313" key="2">
    <source>
        <dbReference type="EMBL" id="RDX88992.1"/>
    </source>
</evidence>
<dbReference type="PANTHER" id="PTHR11439:SF503">
    <property type="entry name" value="CYSTEINE-RICH RLK (RECEPTOR-LIKE PROTEIN KINASE) 8"/>
    <property type="match status" value="1"/>
</dbReference>
<evidence type="ECO:0000313" key="3">
    <source>
        <dbReference type="Proteomes" id="UP000257109"/>
    </source>
</evidence>
<organism evidence="2 3">
    <name type="scientific">Mucuna pruriens</name>
    <name type="common">Velvet bean</name>
    <name type="synonym">Dolichos pruriens</name>
    <dbReference type="NCBI Taxonomy" id="157652"/>
    <lineage>
        <taxon>Eukaryota</taxon>
        <taxon>Viridiplantae</taxon>
        <taxon>Streptophyta</taxon>
        <taxon>Embryophyta</taxon>
        <taxon>Tracheophyta</taxon>
        <taxon>Spermatophyta</taxon>
        <taxon>Magnoliopsida</taxon>
        <taxon>eudicotyledons</taxon>
        <taxon>Gunneridae</taxon>
        <taxon>Pentapetalae</taxon>
        <taxon>rosids</taxon>
        <taxon>fabids</taxon>
        <taxon>Fabales</taxon>
        <taxon>Fabaceae</taxon>
        <taxon>Papilionoideae</taxon>
        <taxon>50 kb inversion clade</taxon>
        <taxon>NPAAA clade</taxon>
        <taxon>indigoferoid/millettioid clade</taxon>
        <taxon>Phaseoleae</taxon>
        <taxon>Mucuna</taxon>
    </lineage>
</organism>
<keyword evidence="3" id="KW-1185">Reference proteome</keyword>
<reference evidence="2" key="1">
    <citation type="submission" date="2018-05" db="EMBL/GenBank/DDBJ databases">
        <title>Draft genome of Mucuna pruriens seed.</title>
        <authorList>
            <person name="Nnadi N.E."/>
            <person name="Vos R."/>
            <person name="Hasami M.H."/>
            <person name="Devisetty U.K."/>
            <person name="Aguiy J.C."/>
        </authorList>
    </citation>
    <scope>NUCLEOTIDE SEQUENCE [LARGE SCALE GENOMIC DNA]</scope>
    <source>
        <strain evidence="2">JCA_2017</strain>
    </source>
</reference>